<feature type="compositionally biased region" description="Pro residues" evidence="1">
    <location>
        <begin position="141"/>
        <end position="156"/>
    </location>
</feature>
<feature type="region of interest" description="Disordered" evidence="1">
    <location>
        <begin position="1"/>
        <end position="226"/>
    </location>
</feature>
<accession>A0A9P9WYY0</accession>
<proteinExistence type="predicted"/>
<dbReference type="EMBL" id="JAFIMR010000001">
    <property type="protein sequence ID" value="KAI1881828.1"/>
    <property type="molecule type" value="Genomic_DNA"/>
</dbReference>
<feature type="compositionally biased region" description="Low complexity" evidence="1">
    <location>
        <begin position="510"/>
        <end position="519"/>
    </location>
</feature>
<comment type="caution">
    <text evidence="2">The sequence shown here is derived from an EMBL/GenBank/DDBJ whole genome shotgun (WGS) entry which is preliminary data.</text>
</comment>
<keyword evidence="3" id="KW-1185">Reference proteome</keyword>
<dbReference type="AlphaFoldDB" id="A0A9P9WYY0"/>
<evidence type="ECO:0000256" key="1">
    <source>
        <dbReference type="SAM" id="MobiDB-lite"/>
    </source>
</evidence>
<sequence>MNQDSTAEILKMNSVQQDNVAAEQAQPLSQGNPQIHGPTPMSPGAGQAIRRRPVSVARQQATNQTSLPSPISPQSGISSPLNGFGKTSQYFPPQPSSEALGVAQVPQYQPQSYPYPPPPPLGSINPSAQLYQQPQSHTVYSPPPIVQNGLPTPPPSTASNSQPYFPPPTPQPAAVPSYNPGQVMQSPYPVYNPAQMDRSTFQMPGYPPPSSTSTAGAGSLPANVASPIRSSSKRLSTWSKEAATKYWNKETAKKAYKNSVDFLVKTNDKLDKVVQPMMPVLAVTNPDLASAIQVSQAMQNAQNAQNVQNVANGTPNQAGGGLNTMGHLAAALIQSSGDDSENSGTGANPLLAALEQSANNPYGGGADTNALMAALTQSTNGNTYANGSTDPNTLLISSLIQQQSNAATASLLANMNNNAQSDQAQLIAAIIQQQQEQSAATAAAMMAATGSPNPAYNTATAQADSRAMPGANTFYNGTNPSIPREATVPLHSPQQSSPQGLAQQPPPTSSPISSTSLPPQAQPVVIPTNTAAAAWVHYQAAMFGLGDIYLPPDHGISDAGYNCLVGDLTDLSGHFEIRLLYTASQVLRDVATTQDLTKDGDTTVLEPCAVADFGIPTGGVSLTCGISMNEAEADGAMPAMYKAIVQSPYGHGLAVSFFMPVQQLPAAKVVARFMLSSIKWIDRSTVSKSVAGQLVGKWRFEDEPLLIELEDVDSNAETKELVFTADGRYFYDRKGGVDQQQQDRDGAYDPDHTRGQFEAYEYAAGGCVHLVLVEERTGSVEVQAVELSEGVMVVKEKRYLRVSSS</sequence>
<evidence type="ECO:0000313" key="2">
    <source>
        <dbReference type="EMBL" id="KAI1881828.1"/>
    </source>
</evidence>
<feature type="compositionally biased region" description="Polar residues" evidence="1">
    <location>
        <begin position="492"/>
        <end position="502"/>
    </location>
</feature>
<feature type="compositionally biased region" description="Pro residues" evidence="1">
    <location>
        <begin position="164"/>
        <end position="173"/>
    </location>
</feature>
<dbReference type="Proteomes" id="UP000829685">
    <property type="component" value="Unassembled WGS sequence"/>
</dbReference>
<protein>
    <submittedName>
        <fullName evidence="2">Uncharacterized protein</fullName>
    </submittedName>
</protein>
<reference evidence="2" key="1">
    <citation type="submission" date="2021-03" db="EMBL/GenBank/DDBJ databases">
        <title>Revisited historic fungal species revealed as producer of novel bioactive compounds through whole genome sequencing and comparative genomics.</title>
        <authorList>
            <person name="Vignolle G.A."/>
            <person name="Hochenegger N."/>
            <person name="Mach R.L."/>
            <person name="Mach-Aigner A.R."/>
            <person name="Javad Rahimi M."/>
            <person name="Salim K.A."/>
            <person name="Chan C.M."/>
            <person name="Lim L.B.L."/>
            <person name="Cai F."/>
            <person name="Druzhinina I.S."/>
            <person name="U'Ren J.M."/>
            <person name="Derntl C."/>
        </authorList>
    </citation>
    <scope>NUCLEOTIDE SEQUENCE</scope>
    <source>
        <strain evidence="2">TUCIM 5799</strain>
    </source>
</reference>
<organism evidence="2 3">
    <name type="scientific">Neoarthrinium moseri</name>
    <dbReference type="NCBI Taxonomy" id="1658444"/>
    <lineage>
        <taxon>Eukaryota</taxon>
        <taxon>Fungi</taxon>
        <taxon>Dikarya</taxon>
        <taxon>Ascomycota</taxon>
        <taxon>Pezizomycotina</taxon>
        <taxon>Sordariomycetes</taxon>
        <taxon>Xylariomycetidae</taxon>
        <taxon>Amphisphaeriales</taxon>
        <taxon>Apiosporaceae</taxon>
        <taxon>Neoarthrinium</taxon>
    </lineage>
</organism>
<name>A0A9P9WYY0_9PEZI</name>
<gene>
    <name evidence="2" type="ORF">JX265_000654</name>
</gene>
<feature type="compositionally biased region" description="Polar residues" evidence="1">
    <location>
        <begin position="124"/>
        <end position="139"/>
    </location>
</feature>
<feature type="compositionally biased region" description="Low complexity" evidence="1">
    <location>
        <begin position="66"/>
        <end position="81"/>
    </location>
</feature>
<evidence type="ECO:0000313" key="3">
    <source>
        <dbReference type="Proteomes" id="UP000829685"/>
    </source>
</evidence>
<feature type="region of interest" description="Disordered" evidence="1">
    <location>
        <begin position="468"/>
        <end position="521"/>
    </location>
</feature>